<name>A0A7L7LCJ2_9BACT</name>
<protein>
    <submittedName>
        <fullName evidence="2">PAS domain S-box protein</fullName>
    </submittedName>
</protein>
<dbReference type="RefSeq" id="WP_182412861.1">
    <property type="nucleotide sequence ID" value="NZ_CP055153.1"/>
</dbReference>
<organism evidence="2 3">
    <name type="scientific">Adhaeribacter radiodurans</name>
    <dbReference type="NCBI Taxonomy" id="2745197"/>
    <lineage>
        <taxon>Bacteria</taxon>
        <taxon>Pseudomonadati</taxon>
        <taxon>Bacteroidota</taxon>
        <taxon>Cytophagia</taxon>
        <taxon>Cytophagales</taxon>
        <taxon>Hymenobacteraceae</taxon>
        <taxon>Adhaeribacter</taxon>
    </lineage>
</organism>
<sequence length="213" mass="24240">MEKEHPENLTDYTFLYNTAPCGILTFEINGPINQANQTLLNWLGISKEEILDKKFTHLLDKAGVMYYELFVQPILKMHQEAKEINLNIQTSQGVFSCLFNGVVVNKKEGGGEIINAIIFKVEDRKKYENELLLKRTKAEEEKQLKAKVLQEVSFSQAHLVRAPLANILALITFLEQIDHQDEETKQIVGMLQVSAAELDKQVRAIVDKADLNI</sequence>
<dbReference type="EMBL" id="CP055153">
    <property type="protein sequence ID" value="QMU30414.1"/>
    <property type="molecule type" value="Genomic_DNA"/>
</dbReference>
<reference evidence="2 3" key="1">
    <citation type="submission" date="2020-08" db="EMBL/GenBank/DDBJ databases">
        <title>Adhaeribacter dokdonensis sp. nov., isolated from the rhizosphere of Elymus tsukushiensis, a plant native to the Dokdo Islands, Republic of Korea.</title>
        <authorList>
            <person name="Ghim S.Y."/>
        </authorList>
    </citation>
    <scope>NUCLEOTIDE SEQUENCE [LARGE SCALE GENOMIC DNA]</scope>
    <source>
        <strain evidence="2 3">KUDC8001</strain>
    </source>
</reference>
<dbReference type="SUPFAM" id="SSF55785">
    <property type="entry name" value="PYP-like sensor domain (PAS domain)"/>
    <property type="match status" value="1"/>
</dbReference>
<dbReference type="InterPro" id="IPR035965">
    <property type="entry name" value="PAS-like_dom_sf"/>
</dbReference>
<dbReference type="PROSITE" id="PS50112">
    <property type="entry name" value="PAS"/>
    <property type="match status" value="1"/>
</dbReference>
<evidence type="ECO:0000313" key="3">
    <source>
        <dbReference type="Proteomes" id="UP000514509"/>
    </source>
</evidence>
<proteinExistence type="predicted"/>
<dbReference type="Proteomes" id="UP000514509">
    <property type="component" value="Chromosome"/>
</dbReference>
<dbReference type="Gene3D" id="1.10.287.130">
    <property type="match status" value="1"/>
</dbReference>
<dbReference type="KEGG" id="add:HUW48_21370"/>
<feature type="domain" description="PAS" evidence="1">
    <location>
        <begin position="8"/>
        <end position="53"/>
    </location>
</feature>
<keyword evidence="3" id="KW-1185">Reference proteome</keyword>
<dbReference type="InterPro" id="IPR000014">
    <property type="entry name" value="PAS"/>
</dbReference>
<dbReference type="Gene3D" id="3.30.450.20">
    <property type="entry name" value="PAS domain"/>
    <property type="match status" value="1"/>
</dbReference>
<evidence type="ECO:0000313" key="2">
    <source>
        <dbReference type="EMBL" id="QMU30414.1"/>
    </source>
</evidence>
<dbReference type="NCBIfam" id="TIGR00229">
    <property type="entry name" value="sensory_box"/>
    <property type="match status" value="1"/>
</dbReference>
<gene>
    <name evidence="2" type="ORF">HUW48_21370</name>
</gene>
<evidence type="ECO:0000259" key="1">
    <source>
        <dbReference type="PROSITE" id="PS50112"/>
    </source>
</evidence>
<accession>A0A7L7LCJ2</accession>
<dbReference type="AlphaFoldDB" id="A0A7L7LCJ2"/>